<protein>
    <recommendedName>
        <fullName evidence="9">G-protein coupled receptors family 2 profile 2 domain-containing protein</fullName>
    </recommendedName>
</protein>
<dbReference type="PROSITE" id="PS50261">
    <property type="entry name" value="G_PROTEIN_RECEP_F2_4"/>
    <property type="match status" value="1"/>
</dbReference>
<evidence type="ECO:0000256" key="1">
    <source>
        <dbReference type="ARBA" id="ARBA00004141"/>
    </source>
</evidence>
<feature type="chain" id="PRO_5040346104" description="G-protein coupled receptors family 2 profile 2 domain-containing protein" evidence="8">
    <location>
        <begin position="25"/>
        <end position="574"/>
    </location>
</feature>
<dbReference type="SUPFAM" id="SSF63501">
    <property type="entry name" value="Frizzled cysteine-rich domain"/>
    <property type="match status" value="1"/>
</dbReference>
<dbReference type="Proteomes" id="UP000703661">
    <property type="component" value="Unassembled WGS sequence"/>
</dbReference>
<dbReference type="PANTHER" id="PTHR42058:SF1">
    <property type="entry name" value="G-PROTEIN COUPLED RECEPTORS FAMILY 2 PROFILE 2 DOMAIN-CONTAINING PROTEIN"/>
    <property type="match status" value="1"/>
</dbReference>
<dbReference type="InterPro" id="IPR000539">
    <property type="entry name" value="Frizzled/Smoothened_7TM"/>
</dbReference>
<evidence type="ECO:0000256" key="3">
    <source>
        <dbReference type="ARBA" id="ARBA00022692"/>
    </source>
</evidence>
<feature type="transmembrane region" description="Helical" evidence="7">
    <location>
        <begin position="309"/>
        <end position="330"/>
    </location>
</feature>
<dbReference type="InterPro" id="IPR053247">
    <property type="entry name" value="GPCR_GPR1/git3-like"/>
</dbReference>
<keyword evidence="4 7" id="KW-1133">Transmembrane helix</keyword>
<dbReference type="Gene3D" id="1.20.1070.10">
    <property type="entry name" value="Rhodopsin 7-helix transmembrane proteins"/>
    <property type="match status" value="1"/>
</dbReference>
<feature type="domain" description="G-protein coupled receptors family 2 profile 2" evidence="9">
    <location>
        <begin position="228"/>
        <end position="416"/>
    </location>
</feature>
<gene>
    <name evidence="10" type="ORF">BGZ80_000564</name>
</gene>
<evidence type="ECO:0000256" key="7">
    <source>
        <dbReference type="SAM" id="Phobius"/>
    </source>
</evidence>
<keyword evidence="8" id="KW-0732">Signal</keyword>
<proteinExistence type="inferred from homology"/>
<evidence type="ECO:0000259" key="9">
    <source>
        <dbReference type="PROSITE" id="PS50261"/>
    </source>
</evidence>
<accession>A0A9P6MRZ9</accession>
<evidence type="ECO:0000313" key="10">
    <source>
        <dbReference type="EMBL" id="KAG0011592.1"/>
    </source>
</evidence>
<organism evidence="10 11">
    <name type="scientific">Entomortierella chlamydospora</name>
    <dbReference type="NCBI Taxonomy" id="101097"/>
    <lineage>
        <taxon>Eukaryota</taxon>
        <taxon>Fungi</taxon>
        <taxon>Fungi incertae sedis</taxon>
        <taxon>Mucoromycota</taxon>
        <taxon>Mortierellomycotina</taxon>
        <taxon>Mortierellomycetes</taxon>
        <taxon>Mortierellales</taxon>
        <taxon>Mortierellaceae</taxon>
        <taxon>Entomortierella</taxon>
    </lineage>
</organism>
<evidence type="ECO:0000256" key="8">
    <source>
        <dbReference type="SAM" id="SignalP"/>
    </source>
</evidence>
<dbReference type="GO" id="GO:0004888">
    <property type="term" value="F:transmembrane signaling receptor activity"/>
    <property type="evidence" value="ECO:0007669"/>
    <property type="project" value="InterPro"/>
</dbReference>
<feature type="transmembrane region" description="Helical" evidence="7">
    <location>
        <begin position="350"/>
        <end position="370"/>
    </location>
</feature>
<feature type="transmembrane region" description="Helical" evidence="7">
    <location>
        <begin position="452"/>
        <end position="473"/>
    </location>
</feature>
<dbReference type="PANTHER" id="PTHR42058">
    <property type="entry name" value="G_PROTEIN_RECEP_F2_4 DOMAIN-CONTAINING PROTEIN"/>
    <property type="match status" value="1"/>
</dbReference>
<dbReference type="InterPro" id="IPR017981">
    <property type="entry name" value="GPCR_2-like_7TM"/>
</dbReference>
<keyword evidence="6" id="KW-0675">Receptor</keyword>
<evidence type="ECO:0000313" key="11">
    <source>
        <dbReference type="Proteomes" id="UP000703661"/>
    </source>
</evidence>
<feature type="transmembrane region" description="Helical" evidence="7">
    <location>
        <begin position="517"/>
        <end position="539"/>
    </location>
</feature>
<reference evidence="10" key="1">
    <citation type="journal article" date="2020" name="Fungal Divers.">
        <title>Resolving the Mortierellaceae phylogeny through synthesis of multi-gene phylogenetics and phylogenomics.</title>
        <authorList>
            <person name="Vandepol N."/>
            <person name="Liber J."/>
            <person name="Desiro A."/>
            <person name="Na H."/>
            <person name="Kennedy M."/>
            <person name="Barry K."/>
            <person name="Grigoriev I.V."/>
            <person name="Miller A.N."/>
            <person name="O'Donnell K."/>
            <person name="Stajich J.E."/>
            <person name="Bonito G."/>
        </authorList>
    </citation>
    <scope>NUCLEOTIDE SEQUENCE</scope>
    <source>
        <strain evidence="10">NRRL 2769</strain>
    </source>
</reference>
<keyword evidence="11" id="KW-1185">Reference proteome</keyword>
<dbReference type="Gene3D" id="1.10.2000.10">
    <property type="entry name" value="Frizzled cysteine-rich domain"/>
    <property type="match status" value="1"/>
</dbReference>
<feature type="transmembrane region" description="Helical" evidence="7">
    <location>
        <begin position="268"/>
        <end position="286"/>
    </location>
</feature>
<feature type="transmembrane region" description="Helical" evidence="7">
    <location>
        <begin position="237"/>
        <end position="256"/>
    </location>
</feature>
<dbReference type="AlphaFoldDB" id="A0A9P6MRZ9"/>
<evidence type="ECO:0000256" key="4">
    <source>
        <dbReference type="ARBA" id="ARBA00022989"/>
    </source>
</evidence>
<feature type="transmembrane region" description="Helical" evidence="7">
    <location>
        <begin position="390"/>
        <end position="411"/>
    </location>
</feature>
<dbReference type="GO" id="GO:0016020">
    <property type="term" value="C:membrane"/>
    <property type="evidence" value="ECO:0007669"/>
    <property type="project" value="UniProtKB-SubCell"/>
</dbReference>
<feature type="signal peptide" evidence="8">
    <location>
        <begin position="1"/>
        <end position="24"/>
    </location>
</feature>
<dbReference type="OrthoDB" id="26203at2759"/>
<sequence>MSRLMTKVATLATLALGFFNTIDAIGSAANYNGTLCADYVDYVVWVAPGLNMSYIEQSLVAQGMTKDALALLPESCLGTLMQYACSSAYPRIEATNQTGTYDVRFACKSTCEADVSACSSILTLAGKANLVPNCDSYIPGTTTTVPPGVLFQPDGTCNVVTSKSAPKTTTGNQTTGTTTGTATSACPAPFITDPMSGAGNTTANSDYCDLGCCLPCPAQYSLYHTDVLKTGYTITNIMRLISMILSFVVMVSYIFLPDKRSHPSALILYFSTCVFLFSVVVIFPLVNTRGMQCFDAINPSTQQNNLKCAIQGAILIFASIGTCSWCSALILNLHMHTVWNSAWFAKKYWLIHFVCWGYATAITAAALGMGQVKWEFATLCLISQEKSSSMFFYPMAAIIFPAFLVHVATFIHIARISAQAGVDSETMSRSTLSAGAAAVISHRRHVMMAIKIQWRAAVMAIFAILCVMFYWLFYFLQLKKIKPDTLKPHVRVFAVCLAQGTAHNTCADQLAPYLPPYGLMIAAEFLVSMIGSVIFIVFFKMTLFQEWGDWFGSISYLLGGKKRQQKEQDQFFVI</sequence>
<name>A0A9P6MRZ9_9FUNG</name>
<dbReference type="InterPro" id="IPR036790">
    <property type="entry name" value="Frizzled_dom_sf"/>
</dbReference>
<dbReference type="Pfam" id="PF01534">
    <property type="entry name" value="Frizzled"/>
    <property type="match status" value="1"/>
</dbReference>
<comment type="caution">
    <text evidence="10">The sequence shown here is derived from an EMBL/GenBank/DDBJ whole genome shotgun (WGS) entry which is preliminary data.</text>
</comment>
<comment type="subcellular location">
    <subcellularLocation>
        <location evidence="1">Membrane</location>
        <topology evidence="1">Multi-pass membrane protein</topology>
    </subcellularLocation>
</comment>
<comment type="similarity">
    <text evidence="2">Belongs to the G-protein coupled receptor Fz/Smo family.</text>
</comment>
<keyword evidence="5 7" id="KW-0472">Membrane</keyword>
<evidence type="ECO:0000256" key="2">
    <source>
        <dbReference type="ARBA" id="ARBA00008077"/>
    </source>
</evidence>
<dbReference type="EMBL" id="JAAAID010001119">
    <property type="protein sequence ID" value="KAG0011592.1"/>
    <property type="molecule type" value="Genomic_DNA"/>
</dbReference>
<evidence type="ECO:0000256" key="5">
    <source>
        <dbReference type="ARBA" id="ARBA00023136"/>
    </source>
</evidence>
<evidence type="ECO:0000256" key="6">
    <source>
        <dbReference type="ARBA" id="ARBA00023170"/>
    </source>
</evidence>
<keyword evidence="3 7" id="KW-0812">Transmembrane</keyword>
<dbReference type="GO" id="GO:0007166">
    <property type="term" value="P:cell surface receptor signaling pathway"/>
    <property type="evidence" value="ECO:0007669"/>
    <property type="project" value="InterPro"/>
</dbReference>